<comment type="caution">
    <text evidence="2">The sequence shown here is derived from an EMBL/GenBank/DDBJ whole genome shotgun (WGS) entry which is preliminary data.</text>
</comment>
<evidence type="ECO:0000313" key="3">
    <source>
        <dbReference type="Proteomes" id="UP000828390"/>
    </source>
</evidence>
<accession>A0A9D4H344</accession>
<keyword evidence="3" id="KW-1185">Reference proteome</keyword>
<keyword evidence="1" id="KW-1133">Transmembrane helix</keyword>
<gene>
    <name evidence="2" type="ORF">DPMN_128047</name>
</gene>
<evidence type="ECO:0000313" key="2">
    <source>
        <dbReference type="EMBL" id="KAH3826151.1"/>
    </source>
</evidence>
<sequence>MIGFAIFADEARISQDMTVATFGPGFALCIVAWLSAWVVAILNGIVVFAGRTTNTNSTI</sequence>
<proteinExistence type="predicted"/>
<organism evidence="2 3">
    <name type="scientific">Dreissena polymorpha</name>
    <name type="common">Zebra mussel</name>
    <name type="synonym">Mytilus polymorpha</name>
    <dbReference type="NCBI Taxonomy" id="45954"/>
    <lineage>
        <taxon>Eukaryota</taxon>
        <taxon>Metazoa</taxon>
        <taxon>Spiralia</taxon>
        <taxon>Lophotrochozoa</taxon>
        <taxon>Mollusca</taxon>
        <taxon>Bivalvia</taxon>
        <taxon>Autobranchia</taxon>
        <taxon>Heteroconchia</taxon>
        <taxon>Euheterodonta</taxon>
        <taxon>Imparidentia</taxon>
        <taxon>Neoheterodontei</taxon>
        <taxon>Myida</taxon>
        <taxon>Dreissenoidea</taxon>
        <taxon>Dreissenidae</taxon>
        <taxon>Dreissena</taxon>
    </lineage>
</organism>
<keyword evidence="1" id="KW-0812">Transmembrane</keyword>
<dbReference type="AlphaFoldDB" id="A0A9D4H344"/>
<name>A0A9D4H344_DREPO</name>
<evidence type="ECO:0000256" key="1">
    <source>
        <dbReference type="SAM" id="Phobius"/>
    </source>
</evidence>
<keyword evidence="1" id="KW-0472">Membrane</keyword>
<feature type="transmembrane region" description="Helical" evidence="1">
    <location>
        <begin position="25"/>
        <end position="49"/>
    </location>
</feature>
<dbReference type="EMBL" id="JAIWYP010000005">
    <property type="protein sequence ID" value="KAH3826151.1"/>
    <property type="molecule type" value="Genomic_DNA"/>
</dbReference>
<dbReference type="Proteomes" id="UP000828390">
    <property type="component" value="Unassembled WGS sequence"/>
</dbReference>
<protein>
    <submittedName>
        <fullName evidence="2">Uncharacterized protein</fullName>
    </submittedName>
</protein>
<reference evidence="2" key="2">
    <citation type="submission" date="2020-11" db="EMBL/GenBank/DDBJ databases">
        <authorList>
            <person name="McCartney M.A."/>
            <person name="Auch B."/>
            <person name="Kono T."/>
            <person name="Mallez S."/>
            <person name="Becker A."/>
            <person name="Gohl D.M."/>
            <person name="Silverstein K.A.T."/>
            <person name="Koren S."/>
            <person name="Bechman K.B."/>
            <person name="Herman A."/>
            <person name="Abrahante J.E."/>
            <person name="Garbe J."/>
        </authorList>
    </citation>
    <scope>NUCLEOTIDE SEQUENCE</scope>
    <source>
        <strain evidence="2">Duluth1</strain>
        <tissue evidence="2">Whole animal</tissue>
    </source>
</reference>
<reference evidence="2" key="1">
    <citation type="journal article" date="2019" name="bioRxiv">
        <title>The Genome of the Zebra Mussel, Dreissena polymorpha: A Resource for Invasive Species Research.</title>
        <authorList>
            <person name="McCartney M.A."/>
            <person name="Auch B."/>
            <person name="Kono T."/>
            <person name="Mallez S."/>
            <person name="Zhang Y."/>
            <person name="Obille A."/>
            <person name="Becker A."/>
            <person name="Abrahante J.E."/>
            <person name="Garbe J."/>
            <person name="Badalamenti J.P."/>
            <person name="Herman A."/>
            <person name="Mangelson H."/>
            <person name="Liachko I."/>
            <person name="Sullivan S."/>
            <person name="Sone E.D."/>
            <person name="Koren S."/>
            <person name="Silverstein K.A.T."/>
            <person name="Beckman K.B."/>
            <person name="Gohl D.M."/>
        </authorList>
    </citation>
    <scope>NUCLEOTIDE SEQUENCE</scope>
    <source>
        <strain evidence="2">Duluth1</strain>
        <tissue evidence="2">Whole animal</tissue>
    </source>
</reference>